<evidence type="ECO:0000259" key="2">
    <source>
        <dbReference type="PROSITE" id="PS51898"/>
    </source>
</evidence>
<sequence length="83" mass="9562">MIKPKSPRIARELYESLELDSPKDPKEGPTHKPINLTLDTVKSIFNNIEELGAKAFFLILAETGLRVWEVLNLRVDQIDFNKR</sequence>
<dbReference type="GO" id="GO:0006310">
    <property type="term" value="P:DNA recombination"/>
    <property type="evidence" value="ECO:0007669"/>
    <property type="project" value="UniProtKB-KW"/>
</dbReference>
<evidence type="ECO:0000256" key="1">
    <source>
        <dbReference type="ARBA" id="ARBA00023172"/>
    </source>
</evidence>
<dbReference type="InterPro" id="IPR013762">
    <property type="entry name" value="Integrase-like_cat_sf"/>
</dbReference>
<dbReference type="InterPro" id="IPR011010">
    <property type="entry name" value="DNA_brk_join_enz"/>
</dbReference>
<dbReference type="GO" id="GO:0015074">
    <property type="term" value="P:DNA integration"/>
    <property type="evidence" value="ECO:0007669"/>
    <property type="project" value="InterPro"/>
</dbReference>
<evidence type="ECO:0000313" key="3">
    <source>
        <dbReference type="EMBL" id="QXJ27835.1"/>
    </source>
</evidence>
<dbReference type="AlphaFoldDB" id="A0A8F5BME4"/>
<dbReference type="Pfam" id="PF00589">
    <property type="entry name" value="Phage_integrase"/>
    <property type="match status" value="1"/>
</dbReference>
<organism evidence="3 4">
    <name type="scientific">Saccharolobus shibatae (strain ATCC 51178 / DSM 5389 / JCM 8931 / NBRC 15437 / B12)</name>
    <name type="common">Sulfolobus shibatae</name>
    <dbReference type="NCBI Taxonomy" id="523848"/>
    <lineage>
        <taxon>Archaea</taxon>
        <taxon>Thermoproteota</taxon>
        <taxon>Thermoprotei</taxon>
        <taxon>Sulfolobales</taxon>
        <taxon>Sulfolobaceae</taxon>
        <taxon>Saccharolobus</taxon>
    </lineage>
</organism>
<protein>
    <submittedName>
        <fullName evidence="3">Phage integrase</fullName>
    </submittedName>
</protein>
<dbReference type="Proteomes" id="UP000694018">
    <property type="component" value="Chromosome"/>
</dbReference>
<dbReference type="InterPro" id="IPR002104">
    <property type="entry name" value="Integrase_catalytic"/>
</dbReference>
<dbReference type="KEGG" id="sshi:J5U23_00703"/>
<reference evidence="3" key="1">
    <citation type="journal article" date="2021" name="Environ. Microbiol.">
        <title>New insights into the diversity and evolution of the archaeal mobilome from three complete genomes of Saccharolobus shibatae.</title>
        <authorList>
            <person name="Medvedeva S."/>
            <person name="Brandt D."/>
            <person name="Cvirkaite-Krupovic V."/>
            <person name="Liu Y."/>
            <person name="Severinov K."/>
            <person name="Ishino S."/>
            <person name="Ishino Y."/>
            <person name="Prangishvili D."/>
            <person name="Kalinowski J."/>
            <person name="Krupovic M."/>
        </authorList>
    </citation>
    <scope>NUCLEOTIDE SEQUENCE</scope>
    <source>
        <strain evidence="3">B12</strain>
    </source>
</reference>
<name>A0A8F5BME4_SACSH</name>
<dbReference type="PROSITE" id="PS51898">
    <property type="entry name" value="TYR_RECOMBINASE"/>
    <property type="match status" value="1"/>
</dbReference>
<proteinExistence type="predicted"/>
<accession>A0A8F5BME4</accession>
<gene>
    <name evidence="3" type="ORF">J5U23_00703</name>
</gene>
<feature type="domain" description="Tyr recombinase" evidence="2">
    <location>
        <begin position="31"/>
        <end position="83"/>
    </location>
</feature>
<dbReference type="SUPFAM" id="SSF56349">
    <property type="entry name" value="DNA breaking-rejoining enzymes"/>
    <property type="match status" value="1"/>
</dbReference>
<dbReference type="GO" id="GO:0003677">
    <property type="term" value="F:DNA binding"/>
    <property type="evidence" value="ECO:0007669"/>
    <property type="project" value="InterPro"/>
</dbReference>
<evidence type="ECO:0000313" key="4">
    <source>
        <dbReference type="Proteomes" id="UP000694018"/>
    </source>
</evidence>
<keyword evidence="1" id="KW-0233">DNA recombination</keyword>
<dbReference type="EMBL" id="CP077717">
    <property type="protein sequence ID" value="QXJ27835.1"/>
    <property type="molecule type" value="Genomic_DNA"/>
</dbReference>
<dbReference type="Gene3D" id="1.10.443.10">
    <property type="entry name" value="Intergrase catalytic core"/>
    <property type="match status" value="1"/>
</dbReference>